<dbReference type="Gene3D" id="3.90.700.10">
    <property type="entry name" value="Succinate dehydrogenase/fumarate reductase flavoprotein, catalytic domain"/>
    <property type="match status" value="1"/>
</dbReference>
<evidence type="ECO:0000256" key="10">
    <source>
        <dbReference type="NCBIfam" id="TIGR00551"/>
    </source>
</evidence>
<organism evidence="15 16">
    <name type="scientific">Bdellovibrio bacteriovorus</name>
    <dbReference type="NCBI Taxonomy" id="959"/>
    <lineage>
        <taxon>Bacteria</taxon>
        <taxon>Pseudomonadati</taxon>
        <taxon>Bdellovibrionota</taxon>
        <taxon>Bdellovibrionia</taxon>
        <taxon>Bdellovibrionales</taxon>
        <taxon>Pseudobdellovibrionaceae</taxon>
        <taxon>Bdellovibrio</taxon>
    </lineage>
</organism>
<name>A0A1Z3N5J2_BDEBC</name>
<feature type="domain" description="FAD-dependent oxidoreductase 2 FAD-binding" evidence="13">
    <location>
        <begin position="7"/>
        <end position="392"/>
    </location>
</feature>
<dbReference type="AlphaFoldDB" id="A0A1Z3N5J2"/>
<dbReference type="RefSeq" id="WP_088564360.1">
    <property type="nucleotide sequence ID" value="NZ_CP020946.1"/>
</dbReference>
<keyword evidence="8 12" id="KW-0560">Oxidoreductase</keyword>
<dbReference type="SUPFAM" id="SSF46977">
    <property type="entry name" value="Succinate dehydrogenase/fumarate reductase flavoprotein C-terminal domain"/>
    <property type="match status" value="1"/>
</dbReference>
<accession>A0A1Z3N5J2</accession>
<feature type="active site" description="Proton acceptor" evidence="11">
    <location>
        <position position="290"/>
    </location>
</feature>
<dbReference type="InterPro" id="IPR003953">
    <property type="entry name" value="FAD-dep_OxRdtase_2_FAD-bd"/>
</dbReference>
<evidence type="ECO:0000259" key="14">
    <source>
        <dbReference type="Pfam" id="PF02910"/>
    </source>
</evidence>
<comment type="subcellular location">
    <subcellularLocation>
        <location evidence="12">Cytoplasm</location>
    </subcellularLocation>
</comment>
<dbReference type="InterPro" id="IPR037099">
    <property type="entry name" value="Fum_R/Succ_DH_flav-like_C_sf"/>
</dbReference>
<dbReference type="EC" id="1.4.3.16" evidence="4 10"/>
<dbReference type="InterPro" id="IPR027477">
    <property type="entry name" value="Succ_DH/fumarate_Rdtase_cat_sf"/>
</dbReference>
<evidence type="ECO:0000256" key="7">
    <source>
        <dbReference type="ARBA" id="ARBA00022827"/>
    </source>
</evidence>
<dbReference type="InterPro" id="IPR015939">
    <property type="entry name" value="Fum_Rdtase/Succ_DH_flav-like_C"/>
</dbReference>
<evidence type="ECO:0000256" key="1">
    <source>
        <dbReference type="ARBA" id="ARBA00001974"/>
    </source>
</evidence>
<dbReference type="Pfam" id="PF00890">
    <property type="entry name" value="FAD_binding_2"/>
    <property type="match status" value="1"/>
</dbReference>
<protein>
    <recommendedName>
        <fullName evidence="4 10">L-aspartate oxidase</fullName>
        <ecNumber evidence="4 10">1.4.3.16</ecNumber>
    </recommendedName>
</protein>
<dbReference type="PRINTS" id="PR00368">
    <property type="entry name" value="FADPNR"/>
</dbReference>
<evidence type="ECO:0000256" key="12">
    <source>
        <dbReference type="RuleBase" id="RU362049"/>
    </source>
</evidence>
<dbReference type="Pfam" id="PF02910">
    <property type="entry name" value="Succ_DH_flav_C"/>
    <property type="match status" value="1"/>
</dbReference>
<dbReference type="InterPro" id="IPR005288">
    <property type="entry name" value="NadB"/>
</dbReference>
<proteinExistence type="inferred from homology"/>
<dbReference type="SUPFAM" id="SSF51905">
    <property type="entry name" value="FAD/NAD(P)-binding domain"/>
    <property type="match status" value="1"/>
</dbReference>
<dbReference type="InterPro" id="IPR036188">
    <property type="entry name" value="FAD/NAD-bd_sf"/>
</dbReference>
<dbReference type="EMBL" id="CP020946">
    <property type="protein sequence ID" value="ASD62739.1"/>
    <property type="molecule type" value="Genomic_DNA"/>
</dbReference>
<evidence type="ECO:0000313" key="16">
    <source>
        <dbReference type="Proteomes" id="UP000197003"/>
    </source>
</evidence>
<dbReference type="PIRSF" id="PIRSF000171">
    <property type="entry name" value="SDHA_APRA_LASPO"/>
    <property type="match status" value="1"/>
</dbReference>
<dbReference type="FunFam" id="3.90.700.10:FF:000002">
    <property type="entry name" value="L-aspartate oxidase"/>
    <property type="match status" value="1"/>
</dbReference>
<evidence type="ECO:0000256" key="4">
    <source>
        <dbReference type="ARBA" id="ARBA00012173"/>
    </source>
</evidence>
<keyword evidence="5 12" id="KW-0285">Flavoprotein</keyword>
<dbReference type="Gene3D" id="3.50.50.60">
    <property type="entry name" value="FAD/NAD(P)-binding domain"/>
    <property type="match status" value="1"/>
</dbReference>
<comment type="function">
    <text evidence="12">Catalyzes the oxidation of L-aspartate to iminoaspartate.</text>
</comment>
<dbReference type="PANTHER" id="PTHR42716:SF2">
    <property type="entry name" value="L-ASPARTATE OXIDASE, CHLOROPLASTIC"/>
    <property type="match status" value="1"/>
</dbReference>
<evidence type="ECO:0000256" key="9">
    <source>
        <dbReference type="ARBA" id="ARBA00048305"/>
    </source>
</evidence>
<dbReference type="GO" id="GO:0005737">
    <property type="term" value="C:cytoplasm"/>
    <property type="evidence" value="ECO:0007669"/>
    <property type="project" value="UniProtKB-SubCell"/>
</dbReference>
<dbReference type="SUPFAM" id="SSF56425">
    <property type="entry name" value="Succinate dehydrogenase/fumarate reductase flavoprotein, catalytic domain"/>
    <property type="match status" value="1"/>
</dbReference>
<keyword evidence="6 12" id="KW-0662">Pyridine nucleotide biosynthesis</keyword>
<evidence type="ECO:0000256" key="8">
    <source>
        <dbReference type="ARBA" id="ARBA00023002"/>
    </source>
</evidence>
<comment type="similarity">
    <text evidence="3 12">Belongs to the FAD-dependent oxidoreductase 2 family. NadB subfamily.</text>
</comment>
<comment type="catalytic activity">
    <reaction evidence="9">
        <text>L-aspartate + O2 = iminosuccinate + H2O2</text>
        <dbReference type="Rhea" id="RHEA:25876"/>
        <dbReference type="ChEBI" id="CHEBI:15379"/>
        <dbReference type="ChEBI" id="CHEBI:16240"/>
        <dbReference type="ChEBI" id="CHEBI:29991"/>
        <dbReference type="ChEBI" id="CHEBI:77875"/>
        <dbReference type="EC" id="1.4.3.16"/>
    </reaction>
    <physiologicalReaction direction="left-to-right" evidence="9">
        <dbReference type="Rhea" id="RHEA:25877"/>
    </physiologicalReaction>
</comment>
<evidence type="ECO:0000256" key="2">
    <source>
        <dbReference type="ARBA" id="ARBA00004950"/>
    </source>
</evidence>
<dbReference type="GO" id="GO:0034628">
    <property type="term" value="P:'de novo' NAD+ biosynthetic process from L-aspartate"/>
    <property type="evidence" value="ECO:0007669"/>
    <property type="project" value="TreeGrafter"/>
</dbReference>
<sequence>MSTHRCDILIIGSGTAGLALALKLSENGKVIVLAKESAGGTNSAMAQGGISAVMSEEDSFESHVQDTLTAGAGLCKETVVRDYVEQAPDRIKDLTNWGVHFDVRRRGSEETNEVDLTREGGHSKRRILHFEDQTGLEIHRTLLARVRENPNIILMEKYYAIDLIVNKEVDPADMDPVTCIGCYALSKDTGEVHTFIAKNTALATGGAGKVYLYTSNWGGATGDGIAMAYRVGARIANLEFMQFHPTCLYHRESRNFLISEALRGEGGELIDSKGQAFMRKYHELGSLAPRDVVARSIDNEMKKTGADCVYLDMTKLDREFLKQRFPTIFNKCMEFGIDMSTQPIPVVPAAHYLCGGVLTDVSGRTDITGLWAIGETACTGLHGANRLASNSLLECLTTAHNCAEEIKKHWDTYRLTDKEPKAWTHPQESNDDEMIVINHMWDEIRRLMWNYMGIVRSNKRLERAQHRLKNILSETKEYYSNMKIHPDILELRNIAIVADLSVECALRRHESRGIHYNLDYPEKSKTAHDTIVVRGLN</sequence>
<evidence type="ECO:0000259" key="13">
    <source>
        <dbReference type="Pfam" id="PF00890"/>
    </source>
</evidence>
<dbReference type="PANTHER" id="PTHR42716">
    <property type="entry name" value="L-ASPARTATE OXIDASE"/>
    <property type="match status" value="1"/>
</dbReference>
<gene>
    <name evidence="15" type="ORF">B9G79_03740</name>
</gene>
<dbReference type="PRINTS" id="PR00411">
    <property type="entry name" value="PNDRDTASEI"/>
</dbReference>
<evidence type="ECO:0000256" key="3">
    <source>
        <dbReference type="ARBA" id="ARBA00008562"/>
    </source>
</evidence>
<dbReference type="OrthoDB" id="5287608at2"/>
<reference evidence="15 16" key="1">
    <citation type="submission" date="2017-04" db="EMBL/GenBank/DDBJ databases">
        <title>Whole genome sequence of Bdellovibrio bacteriovorus strain SSB218315.</title>
        <authorList>
            <person name="Oyedara O."/>
            <person name="Rodriguez-Perez M.A."/>
        </authorList>
    </citation>
    <scope>NUCLEOTIDE SEQUENCE [LARGE SCALE GENOMIC DNA]</scope>
    <source>
        <strain evidence="15 16">SSB218315</strain>
    </source>
</reference>
<evidence type="ECO:0000256" key="6">
    <source>
        <dbReference type="ARBA" id="ARBA00022642"/>
    </source>
</evidence>
<comment type="pathway">
    <text evidence="2 12">Cofactor biosynthesis; NAD(+) biosynthesis; iminoaspartate from L-aspartate (oxidase route): step 1/1.</text>
</comment>
<dbReference type="Proteomes" id="UP000197003">
    <property type="component" value="Chromosome"/>
</dbReference>
<evidence type="ECO:0000256" key="11">
    <source>
        <dbReference type="PIRSR" id="PIRSR000171-1"/>
    </source>
</evidence>
<evidence type="ECO:0000313" key="15">
    <source>
        <dbReference type="EMBL" id="ASD62739.1"/>
    </source>
</evidence>
<comment type="cofactor">
    <cofactor evidence="1 12">
        <name>FAD</name>
        <dbReference type="ChEBI" id="CHEBI:57692"/>
    </cofactor>
</comment>
<dbReference type="FunFam" id="1.20.58.100:FF:000002">
    <property type="entry name" value="L-aspartate oxidase"/>
    <property type="match status" value="1"/>
</dbReference>
<keyword evidence="7 12" id="KW-0274">FAD</keyword>
<dbReference type="GO" id="GO:0008734">
    <property type="term" value="F:L-aspartate oxidase activity"/>
    <property type="evidence" value="ECO:0007669"/>
    <property type="project" value="UniProtKB-UniRule"/>
</dbReference>
<dbReference type="NCBIfam" id="NF006567">
    <property type="entry name" value="PRK09077.1"/>
    <property type="match status" value="1"/>
</dbReference>
<dbReference type="Gene3D" id="1.20.58.100">
    <property type="entry name" value="Fumarate reductase/succinate dehydrogenase flavoprotein-like, C-terminal domain"/>
    <property type="match status" value="1"/>
</dbReference>
<dbReference type="NCBIfam" id="TIGR00551">
    <property type="entry name" value="nadB"/>
    <property type="match status" value="1"/>
</dbReference>
<feature type="domain" description="Fumarate reductase/succinate dehydrogenase flavoprotein-like C-terminal" evidence="14">
    <location>
        <begin position="442"/>
        <end position="524"/>
    </location>
</feature>
<evidence type="ECO:0000256" key="5">
    <source>
        <dbReference type="ARBA" id="ARBA00022630"/>
    </source>
</evidence>
<dbReference type="UniPathway" id="UPA00253">
    <property type="reaction ID" value="UER00326"/>
</dbReference>